<comment type="caution">
    <text evidence="1">The sequence shown here is derived from an EMBL/GenBank/DDBJ whole genome shotgun (WGS) entry which is preliminary data.</text>
</comment>
<evidence type="ECO:0000313" key="2">
    <source>
        <dbReference type="Proteomes" id="UP000054537"/>
    </source>
</evidence>
<reference evidence="1 2" key="1">
    <citation type="submission" date="2014-10" db="EMBL/GenBank/DDBJ databases">
        <title>Draft genome sequence of Actinoplanes utahensis NRRL 12052.</title>
        <authorList>
            <person name="Velasco-Bucheli B."/>
            <person name="del Cerro C."/>
            <person name="Hormigo D."/>
            <person name="Garcia J.L."/>
            <person name="Acebal C."/>
            <person name="Arroyo M."/>
            <person name="de la Mata I."/>
        </authorList>
    </citation>
    <scope>NUCLEOTIDE SEQUENCE [LARGE SCALE GENOMIC DNA]</scope>
    <source>
        <strain evidence="1 2">NRRL 12052</strain>
    </source>
</reference>
<dbReference type="OrthoDB" id="8912228at2"/>
<evidence type="ECO:0000313" key="1">
    <source>
        <dbReference type="EMBL" id="KHD77147.1"/>
    </source>
</evidence>
<dbReference type="eggNOG" id="COG0115">
    <property type="taxonomic scope" value="Bacteria"/>
</dbReference>
<gene>
    <name evidence="1" type="ORF">MB27_12845</name>
</gene>
<organism evidence="1 2">
    <name type="scientific">Actinoplanes utahensis</name>
    <dbReference type="NCBI Taxonomy" id="1869"/>
    <lineage>
        <taxon>Bacteria</taxon>
        <taxon>Bacillati</taxon>
        <taxon>Actinomycetota</taxon>
        <taxon>Actinomycetes</taxon>
        <taxon>Micromonosporales</taxon>
        <taxon>Micromonosporaceae</taxon>
        <taxon>Actinoplanes</taxon>
    </lineage>
</organism>
<dbReference type="InterPro" id="IPR043131">
    <property type="entry name" value="BCAT-like_N"/>
</dbReference>
<name>A0A0A6XAL7_ACTUT</name>
<dbReference type="Gene3D" id="3.30.470.10">
    <property type="match status" value="1"/>
</dbReference>
<dbReference type="Pfam" id="PF01063">
    <property type="entry name" value="Aminotran_4"/>
    <property type="match status" value="1"/>
</dbReference>
<dbReference type="EMBL" id="JRTT01000013">
    <property type="protein sequence ID" value="KHD77147.1"/>
    <property type="molecule type" value="Genomic_DNA"/>
</dbReference>
<protein>
    <recommendedName>
        <fullName evidence="3">Aminotransferase</fullName>
    </recommendedName>
</protein>
<dbReference type="NCBIfam" id="NF006734">
    <property type="entry name" value="PRK09266.1"/>
    <property type="match status" value="1"/>
</dbReference>
<dbReference type="STRING" id="1869.MB27_12845"/>
<dbReference type="GO" id="GO:0003824">
    <property type="term" value="F:catalytic activity"/>
    <property type="evidence" value="ECO:0007669"/>
    <property type="project" value="InterPro"/>
</dbReference>
<dbReference type="SUPFAM" id="SSF56752">
    <property type="entry name" value="D-aminoacid aminotransferase-like PLP-dependent enzymes"/>
    <property type="match status" value="1"/>
</dbReference>
<sequence>MEFDGRSATTEDLAGLALCNYGHFTTMLLSDGRVRGLSLHLNRLARDCRALFDADLDLDRVRRLVRRAAADTPRMVRVTVYAPGLELTRPGADMEPHVLVTTRTATSSSLPSLRLRSVAHRRDLPGTKHTGLFETIRQRRVVQRAGFDDALFVDERSRILEGATWNIGFYDGDRLLWPAGDQLPGVTMELVKSLGVAASTERELDLTAAAGLPVAFATNAAVGVRAISSLDGIRFGTDAVLDQLSLHYQAIKGDEV</sequence>
<evidence type="ECO:0008006" key="3">
    <source>
        <dbReference type="Google" id="ProtNLM"/>
    </source>
</evidence>
<accession>A0A0A6XAL7</accession>
<dbReference type="InterPro" id="IPR043132">
    <property type="entry name" value="BCAT-like_C"/>
</dbReference>
<dbReference type="InterPro" id="IPR036038">
    <property type="entry name" value="Aminotransferase-like"/>
</dbReference>
<dbReference type="AlphaFoldDB" id="A0A0A6XAL7"/>
<dbReference type="Proteomes" id="UP000054537">
    <property type="component" value="Unassembled WGS sequence"/>
</dbReference>
<dbReference type="InterPro" id="IPR001544">
    <property type="entry name" value="Aminotrans_IV"/>
</dbReference>
<keyword evidence="2" id="KW-1185">Reference proteome</keyword>
<dbReference type="Gene3D" id="3.20.10.10">
    <property type="entry name" value="D-amino Acid Aminotransferase, subunit A, domain 2"/>
    <property type="match status" value="1"/>
</dbReference>
<proteinExistence type="predicted"/>